<evidence type="ECO:0000256" key="3">
    <source>
        <dbReference type="ARBA" id="ARBA00022729"/>
    </source>
</evidence>
<feature type="domain" description="SsuA/THI5-like" evidence="5">
    <location>
        <begin position="49"/>
        <end position="253"/>
    </location>
</feature>
<evidence type="ECO:0000256" key="2">
    <source>
        <dbReference type="ARBA" id="ARBA00010742"/>
    </source>
</evidence>
<sequence>MDRRQFLTTTAGLALGTFAAAAPAIAQARTKLRVGYLHTVAVDGQIWTGMDRGSFEKEGLDLELRQFNTGLEIFQALIGGSLDVLATGAVLSNFPARGQGKVFLINDIEVATAQLWVRSDQGIKSFADLKGKRIATATGTTAHVFLDKALRANKIDPKDVELVNQTMPAAVTAFVSGAVPAVALWVPFNVTVRDKVPGAVKLADASAYYPQAAIIGGWAAANDYYEPNKETLAKLIRGWADANDYIVANSTEAMEKLQKGHYSQTPLSDINESFKAQKMFTSRDWKRLYSDGTVTNWLQQSTDFFMANAGVKDFTPASKYFDPSLYLKTIA</sequence>
<keyword evidence="3 4" id="KW-0732">Signal</keyword>
<dbReference type="Gene3D" id="3.40.190.10">
    <property type="entry name" value="Periplasmic binding protein-like II"/>
    <property type="match status" value="2"/>
</dbReference>
<evidence type="ECO:0000313" key="6">
    <source>
        <dbReference type="EMBL" id="KWV58660.1"/>
    </source>
</evidence>
<dbReference type="RefSeq" id="WP_066503459.1">
    <property type="nucleotide sequence ID" value="NZ_LNCU01000036.1"/>
</dbReference>
<dbReference type="PANTHER" id="PTHR30024">
    <property type="entry name" value="ALIPHATIC SULFONATES-BINDING PROTEIN-RELATED"/>
    <property type="match status" value="1"/>
</dbReference>
<name>A0A109K0V8_9BRAD</name>
<dbReference type="GO" id="GO:0042597">
    <property type="term" value="C:periplasmic space"/>
    <property type="evidence" value="ECO:0007669"/>
    <property type="project" value="UniProtKB-SubCell"/>
</dbReference>
<keyword evidence="7" id="KW-1185">Reference proteome</keyword>
<reference evidence="6 7" key="1">
    <citation type="submission" date="2015-11" db="EMBL/GenBank/DDBJ databases">
        <title>Draft Genome Sequence of the Strain BR 10303 (Bradyrhizobium sp.) isolated from nodules of Centrolobium paraense.</title>
        <authorList>
            <person name="Zelli J.E."/>
            <person name="Simoes-Araujo J.L."/>
            <person name="Barauna A.C."/>
            <person name="Silva K."/>
        </authorList>
    </citation>
    <scope>NUCLEOTIDE SEQUENCE [LARGE SCALE GENOMIC DNA]</scope>
    <source>
        <strain evidence="6 7">BR 10303</strain>
    </source>
</reference>
<dbReference type="AlphaFoldDB" id="A0A109K0V8"/>
<gene>
    <name evidence="6" type="ORF">AS156_34410</name>
</gene>
<comment type="subcellular location">
    <subcellularLocation>
        <location evidence="1">Periplasm</location>
    </subcellularLocation>
</comment>
<evidence type="ECO:0000259" key="5">
    <source>
        <dbReference type="Pfam" id="PF09084"/>
    </source>
</evidence>
<accession>A0A109K0V8</accession>
<comment type="caution">
    <text evidence="6">The sequence shown here is derived from an EMBL/GenBank/DDBJ whole genome shotgun (WGS) entry which is preliminary data.</text>
</comment>
<dbReference type="Proteomes" id="UP000057737">
    <property type="component" value="Unassembled WGS sequence"/>
</dbReference>
<dbReference type="PANTHER" id="PTHR30024:SF47">
    <property type="entry name" value="TAURINE-BINDING PERIPLASMIC PROTEIN"/>
    <property type="match status" value="1"/>
</dbReference>
<evidence type="ECO:0000313" key="7">
    <source>
        <dbReference type="Proteomes" id="UP000057737"/>
    </source>
</evidence>
<proteinExistence type="inferred from homology"/>
<dbReference type="SUPFAM" id="SSF53850">
    <property type="entry name" value="Periplasmic binding protein-like II"/>
    <property type="match status" value="1"/>
</dbReference>
<dbReference type="Pfam" id="PF09084">
    <property type="entry name" value="NMT1"/>
    <property type="match status" value="1"/>
</dbReference>
<dbReference type="InterPro" id="IPR006311">
    <property type="entry name" value="TAT_signal"/>
</dbReference>
<dbReference type="OrthoDB" id="7374754at2"/>
<dbReference type="PROSITE" id="PS51318">
    <property type="entry name" value="TAT"/>
    <property type="match status" value="1"/>
</dbReference>
<organism evidence="6 7">
    <name type="scientific">Bradyrhizobium macuxiense</name>
    <dbReference type="NCBI Taxonomy" id="1755647"/>
    <lineage>
        <taxon>Bacteria</taxon>
        <taxon>Pseudomonadati</taxon>
        <taxon>Pseudomonadota</taxon>
        <taxon>Alphaproteobacteria</taxon>
        <taxon>Hyphomicrobiales</taxon>
        <taxon>Nitrobacteraceae</taxon>
        <taxon>Bradyrhizobium</taxon>
    </lineage>
</organism>
<evidence type="ECO:0000256" key="4">
    <source>
        <dbReference type="SAM" id="SignalP"/>
    </source>
</evidence>
<protein>
    <submittedName>
        <fullName evidence="6">ABC transporter substrate-binding protein</fullName>
    </submittedName>
</protein>
<comment type="similarity">
    <text evidence="2">Belongs to the bacterial solute-binding protein SsuA/TauA family.</text>
</comment>
<feature type="signal peptide" evidence="4">
    <location>
        <begin position="1"/>
        <end position="28"/>
    </location>
</feature>
<evidence type="ECO:0000256" key="1">
    <source>
        <dbReference type="ARBA" id="ARBA00004418"/>
    </source>
</evidence>
<dbReference type="EMBL" id="LNCU01000036">
    <property type="protein sequence ID" value="KWV58660.1"/>
    <property type="molecule type" value="Genomic_DNA"/>
</dbReference>
<dbReference type="InterPro" id="IPR015168">
    <property type="entry name" value="SsuA/THI5"/>
</dbReference>
<feature type="chain" id="PRO_5007137371" evidence="4">
    <location>
        <begin position="29"/>
        <end position="331"/>
    </location>
</feature>
<dbReference type="CDD" id="cd13561">
    <property type="entry name" value="PBP2_SsuA_like_4"/>
    <property type="match status" value="1"/>
</dbReference>